<feature type="region of interest" description="Disordered" evidence="1">
    <location>
        <begin position="67"/>
        <end position="101"/>
    </location>
</feature>
<dbReference type="AlphaFoldDB" id="A0A6J6P3H7"/>
<name>A0A6J6P3H7_9ZZZZ</name>
<proteinExistence type="predicted"/>
<reference evidence="2" key="1">
    <citation type="submission" date="2020-05" db="EMBL/GenBank/DDBJ databases">
        <authorList>
            <person name="Chiriac C."/>
            <person name="Salcher M."/>
            <person name="Ghai R."/>
            <person name="Kavagutti S V."/>
        </authorList>
    </citation>
    <scope>NUCLEOTIDE SEQUENCE</scope>
</reference>
<accession>A0A6J6P3H7</accession>
<evidence type="ECO:0000313" key="2">
    <source>
        <dbReference type="EMBL" id="CAB4691173.1"/>
    </source>
</evidence>
<feature type="region of interest" description="Disordered" evidence="1">
    <location>
        <begin position="41"/>
        <end position="60"/>
    </location>
</feature>
<dbReference type="EMBL" id="CAEZXB010000074">
    <property type="protein sequence ID" value="CAB4691173.1"/>
    <property type="molecule type" value="Genomic_DNA"/>
</dbReference>
<gene>
    <name evidence="2" type="ORF">UFOPK2342_01775</name>
</gene>
<sequence>MCEGSDRSVLCENTNDVGELCAPKSGVHLVTDWMLHPRVSREDEVRGEKCAGSGDPDGCEVKLLRETIPTEDPDAKEGGLEEEGEQALHRKRSTEDVTDEA</sequence>
<organism evidence="2">
    <name type="scientific">freshwater metagenome</name>
    <dbReference type="NCBI Taxonomy" id="449393"/>
    <lineage>
        <taxon>unclassified sequences</taxon>
        <taxon>metagenomes</taxon>
        <taxon>ecological metagenomes</taxon>
    </lineage>
</organism>
<evidence type="ECO:0000256" key="1">
    <source>
        <dbReference type="SAM" id="MobiDB-lite"/>
    </source>
</evidence>
<protein>
    <submittedName>
        <fullName evidence="2">Unannotated protein</fullName>
    </submittedName>
</protein>